<dbReference type="AlphaFoldDB" id="A0A7E4ZYT8"/>
<dbReference type="InterPro" id="IPR019188">
    <property type="entry name" value="SNAPC1"/>
</dbReference>
<reference evidence="3" key="2">
    <citation type="submission" date="2020-10" db="UniProtKB">
        <authorList>
            <consortium name="WormBaseParasite"/>
        </authorList>
    </citation>
    <scope>IDENTIFICATION</scope>
</reference>
<feature type="region of interest" description="Disordered" evidence="1">
    <location>
        <begin position="1"/>
        <end position="52"/>
    </location>
</feature>
<name>A0A7E4ZYT8_PANRE</name>
<protein>
    <submittedName>
        <fullName evidence="3">Histone acetyltransferase type B catalytic subunit</fullName>
    </submittedName>
</protein>
<reference evidence="2" key="1">
    <citation type="journal article" date="2013" name="Genetics">
        <title>The draft genome and transcriptome of Panagrellus redivivus are shaped by the harsh demands of a free-living lifestyle.</title>
        <authorList>
            <person name="Srinivasan J."/>
            <person name="Dillman A.R."/>
            <person name="Macchietto M.G."/>
            <person name="Heikkinen L."/>
            <person name="Lakso M."/>
            <person name="Fracchia K.M."/>
            <person name="Antoshechkin I."/>
            <person name="Mortazavi A."/>
            <person name="Wong G."/>
            <person name="Sternberg P.W."/>
        </authorList>
    </citation>
    <scope>NUCLEOTIDE SEQUENCE [LARGE SCALE GENOMIC DNA]</scope>
    <source>
        <strain evidence="2">MT8872</strain>
    </source>
</reference>
<organism evidence="2 3">
    <name type="scientific">Panagrellus redivivus</name>
    <name type="common">Microworm</name>
    <dbReference type="NCBI Taxonomy" id="6233"/>
    <lineage>
        <taxon>Eukaryota</taxon>
        <taxon>Metazoa</taxon>
        <taxon>Ecdysozoa</taxon>
        <taxon>Nematoda</taxon>
        <taxon>Chromadorea</taxon>
        <taxon>Rhabditida</taxon>
        <taxon>Tylenchina</taxon>
        <taxon>Panagrolaimomorpha</taxon>
        <taxon>Panagrolaimoidea</taxon>
        <taxon>Panagrolaimidae</taxon>
        <taxon>Panagrellus</taxon>
    </lineage>
</organism>
<feature type="compositionally biased region" description="Polar residues" evidence="1">
    <location>
        <begin position="459"/>
        <end position="469"/>
    </location>
</feature>
<keyword evidence="2" id="KW-1185">Reference proteome</keyword>
<proteinExistence type="predicted"/>
<evidence type="ECO:0000313" key="3">
    <source>
        <dbReference type="WBParaSite" id="Pan_g4179.t1"/>
    </source>
</evidence>
<feature type="region of interest" description="Disordered" evidence="1">
    <location>
        <begin position="445"/>
        <end position="485"/>
    </location>
</feature>
<evidence type="ECO:0000313" key="2">
    <source>
        <dbReference type="Proteomes" id="UP000492821"/>
    </source>
</evidence>
<dbReference type="PANTHER" id="PTHR15131">
    <property type="entry name" value="SMALL NUCLEAR RNA ACTIVATING COMPLEX, POLYPEPTIDE 1"/>
    <property type="match status" value="1"/>
</dbReference>
<dbReference type="WBParaSite" id="Pan_g4179.t1">
    <property type="protein sequence ID" value="Pan_g4179.t1"/>
    <property type="gene ID" value="Pan_g4179"/>
</dbReference>
<dbReference type="Proteomes" id="UP000492821">
    <property type="component" value="Unassembled WGS sequence"/>
</dbReference>
<evidence type="ECO:0000256" key="1">
    <source>
        <dbReference type="SAM" id="MobiDB-lite"/>
    </source>
</evidence>
<dbReference type="GO" id="GO:0042796">
    <property type="term" value="P:snRNA transcription by RNA polymerase III"/>
    <property type="evidence" value="ECO:0007669"/>
    <property type="project" value="TreeGrafter"/>
</dbReference>
<dbReference type="PANTHER" id="PTHR15131:SF3">
    <property type="entry name" value="SNRNA-ACTIVATING PROTEIN COMPLEX SUBUNIT 1"/>
    <property type="match status" value="1"/>
</dbReference>
<feature type="region of interest" description="Disordered" evidence="1">
    <location>
        <begin position="363"/>
        <end position="397"/>
    </location>
</feature>
<sequence length="520" mass="59129">MSHSGTHDSPKQPLAKRPQQQTTEKTFRAAVSKRPTSFCRPRSQPFPKMATAGTKKEKRAYLRFERLFKSALRTDVDDLLREFSKGPQTYDGFMQVYNAVDFWMVAIGRINLAEEYEFVEDFFRYTSAYMFPVEMRKNAHDHTLGNSASDEDTAATEQLFGIYLCYTAFFMQPQNDVKLIYIKLEMADYLSKIMEDLTMQRQLHAVFCLQRLITSKAFAIVPFLEDYNPFLVKRFNVESVRNEIALEFEEFERLQLVTKAQDLTLVSELHKKYTELKDKLKVPSSLKQVTENVGAAIADFEKEAHGHMAKAVEYANKGRKGSSFLDKVSATKRKAVEADIHVSRHRRHVFGLGMEGYENALMAIDNGDGSDEPSTSAEPSPTKKPGRPAKQKAKVDKIQQRAKLAVGLAKGKTARIRRDTIGEEVTDAEITRREVESDVAHAIELSARRRTRNSHRTESQSLRESVSRSPTKRRPKGPKVVEGVLLPNAEEASGVMKKALLELDKHDDTDRALDKLKKLK</sequence>
<dbReference type="GO" id="GO:0042795">
    <property type="term" value="P:snRNA transcription by RNA polymerase II"/>
    <property type="evidence" value="ECO:0007669"/>
    <property type="project" value="TreeGrafter"/>
</dbReference>
<dbReference type="GO" id="GO:0019185">
    <property type="term" value="C:snRNA-activating protein complex"/>
    <property type="evidence" value="ECO:0007669"/>
    <property type="project" value="TreeGrafter"/>
</dbReference>
<dbReference type="GO" id="GO:0043565">
    <property type="term" value="F:sequence-specific DNA binding"/>
    <property type="evidence" value="ECO:0007669"/>
    <property type="project" value="TreeGrafter"/>
</dbReference>
<feature type="compositionally biased region" description="Basic and acidic residues" evidence="1">
    <location>
        <begin position="1"/>
        <end position="10"/>
    </location>
</feature>
<dbReference type="Pfam" id="PF09808">
    <property type="entry name" value="SNAPC1"/>
    <property type="match status" value="1"/>
</dbReference>
<accession>A0A7E4ZYT8</accession>